<dbReference type="InterPro" id="IPR055170">
    <property type="entry name" value="GFO_IDH_MocA-like_dom"/>
</dbReference>
<evidence type="ECO:0000256" key="1">
    <source>
        <dbReference type="ARBA" id="ARBA00010928"/>
    </source>
</evidence>
<dbReference type="PANTHER" id="PTHR42840">
    <property type="entry name" value="NAD(P)-BINDING ROSSMANN-FOLD SUPERFAMILY PROTEIN-RELATED"/>
    <property type="match status" value="1"/>
</dbReference>
<feature type="domain" description="GFO/IDH/MocA-like oxidoreductase" evidence="5">
    <location>
        <begin position="128"/>
        <end position="247"/>
    </location>
</feature>
<dbReference type="STRING" id="1814289.SAMN05216410_1162"/>
<dbReference type="RefSeq" id="WP_093181424.1">
    <property type="nucleotide sequence ID" value="NZ_FMYH01000001.1"/>
</dbReference>
<sequence length="329" mass="34343">MLRFAVIGAGRIGAVHAASIAQHPDCELVLVADPDLASAQRLAAASGGRATGVVDDVFTDHRVDAVIVGSPTRFHVDQIVAAVAAGKAVLVEKPVDLDLARVDACLAAIGDQAHRIMVGFNRRFDPGFAEIHAHVRDGVIGPVEQLTIISRDPAAPPASYVAGSGGIFRDMTIHDLDMARFMLGDITQVHAVGQHLDADIEAAGDWDAAVLTLTAASGAVATIINSRHCATGYDQRLEAFGPLGSLEALNHTATAVVHHSATTSGARGRYLDFFLERYTKAYAAELEHFVTSIRDGVAPSPSLADGREALALADAATLSANTGQPVKVA</sequence>
<comment type="similarity">
    <text evidence="1">Belongs to the Gfo/Idh/MocA family.</text>
</comment>
<dbReference type="InterPro" id="IPR036291">
    <property type="entry name" value="NAD(P)-bd_dom_sf"/>
</dbReference>
<dbReference type="NCBIfam" id="TIGR04380">
    <property type="entry name" value="myo_inos_iolG"/>
    <property type="match status" value="1"/>
</dbReference>
<evidence type="ECO:0000259" key="5">
    <source>
        <dbReference type="Pfam" id="PF22725"/>
    </source>
</evidence>
<dbReference type="EMBL" id="FMYH01000001">
    <property type="protein sequence ID" value="SDB96118.1"/>
    <property type="molecule type" value="Genomic_DNA"/>
</dbReference>
<dbReference type="InterPro" id="IPR000683">
    <property type="entry name" value="Gfo/Idh/MocA-like_OxRdtase_N"/>
</dbReference>
<evidence type="ECO:0000256" key="2">
    <source>
        <dbReference type="ARBA" id="ARBA00023002"/>
    </source>
</evidence>
<accession>A0A1G6HPQ1</accession>
<keyword evidence="2" id="KW-0560">Oxidoreductase</keyword>
<reference evidence="6 7" key="1">
    <citation type="submission" date="2016-09" db="EMBL/GenBank/DDBJ databases">
        <authorList>
            <person name="Capua I."/>
            <person name="De Benedictis P."/>
            <person name="Joannis T."/>
            <person name="Lombin L.H."/>
            <person name="Cattoli G."/>
        </authorList>
    </citation>
    <scope>NUCLEOTIDE SEQUENCE [LARGE SCALE GENOMIC DNA]</scope>
    <source>
        <strain evidence="6 7">ISLP-3</strain>
    </source>
</reference>
<dbReference type="OrthoDB" id="256869at2"/>
<protein>
    <submittedName>
        <fullName evidence="6">Myo-inositol 2-dehydrogenase</fullName>
    </submittedName>
</protein>
<evidence type="ECO:0000313" key="6">
    <source>
        <dbReference type="EMBL" id="SDB96118.1"/>
    </source>
</evidence>
<gene>
    <name evidence="6" type="ORF">SAMN05216410_1162</name>
</gene>
<proteinExistence type="inferred from homology"/>
<feature type="domain" description="Gfo/Idh/MocA-like oxidoreductase N-terminal" evidence="4">
    <location>
        <begin position="2"/>
        <end position="120"/>
    </location>
</feature>
<keyword evidence="3" id="KW-0520">NAD</keyword>
<evidence type="ECO:0000259" key="4">
    <source>
        <dbReference type="Pfam" id="PF01408"/>
    </source>
</evidence>
<evidence type="ECO:0000313" key="7">
    <source>
        <dbReference type="Proteomes" id="UP000199039"/>
    </source>
</evidence>
<organism evidence="6 7">
    <name type="scientific">Sanguibacter gelidistatuariae</name>
    <dbReference type="NCBI Taxonomy" id="1814289"/>
    <lineage>
        <taxon>Bacteria</taxon>
        <taxon>Bacillati</taxon>
        <taxon>Actinomycetota</taxon>
        <taxon>Actinomycetes</taxon>
        <taxon>Micrococcales</taxon>
        <taxon>Sanguibacteraceae</taxon>
        <taxon>Sanguibacter</taxon>
    </lineage>
</organism>
<dbReference type="PANTHER" id="PTHR42840:SF3">
    <property type="entry name" value="BINDING ROSSMANN FOLD OXIDOREDUCTASE, PUTATIVE (AFU_ORTHOLOGUE AFUA_2G10240)-RELATED"/>
    <property type="match status" value="1"/>
</dbReference>
<keyword evidence="7" id="KW-1185">Reference proteome</keyword>
<dbReference type="Proteomes" id="UP000199039">
    <property type="component" value="Unassembled WGS sequence"/>
</dbReference>
<dbReference type="Gene3D" id="3.30.360.10">
    <property type="entry name" value="Dihydrodipicolinate Reductase, domain 2"/>
    <property type="match status" value="1"/>
</dbReference>
<dbReference type="InterPro" id="IPR030827">
    <property type="entry name" value="Myo_inos_IolG"/>
</dbReference>
<dbReference type="GO" id="GO:0000166">
    <property type="term" value="F:nucleotide binding"/>
    <property type="evidence" value="ECO:0007669"/>
    <property type="project" value="InterPro"/>
</dbReference>
<dbReference type="SUPFAM" id="SSF55347">
    <property type="entry name" value="Glyceraldehyde-3-phosphate dehydrogenase-like, C-terminal domain"/>
    <property type="match status" value="1"/>
</dbReference>
<dbReference type="SUPFAM" id="SSF51735">
    <property type="entry name" value="NAD(P)-binding Rossmann-fold domains"/>
    <property type="match status" value="1"/>
</dbReference>
<name>A0A1G6HPQ1_9MICO</name>
<dbReference type="Pfam" id="PF01408">
    <property type="entry name" value="GFO_IDH_MocA"/>
    <property type="match status" value="1"/>
</dbReference>
<evidence type="ECO:0000256" key="3">
    <source>
        <dbReference type="ARBA" id="ARBA00023027"/>
    </source>
</evidence>
<dbReference type="Gene3D" id="3.40.50.720">
    <property type="entry name" value="NAD(P)-binding Rossmann-like Domain"/>
    <property type="match status" value="1"/>
</dbReference>
<dbReference type="Pfam" id="PF22725">
    <property type="entry name" value="GFO_IDH_MocA_C3"/>
    <property type="match status" value="1"/>
</dbReference>
<dbReference type="AlphaFoldDB" id="A0A1G6HPQ1"/>
<dbReference type="GO" id="GO:0016491">
    <property type="term" value="F:oxidoreductase activity"/>
    <property type="evidence" value="ECO:0007669"/>
    <property type="project" value="UniProtKB-KW"/>
</dbReference>